<evidence type="ECO:0008006" key="4">
    <source>
        <dbReference type="Google" id="ProtNLM"/>
    </source>
</evidence>
<dbReference type="SUPFAM" id="SSF54768">
    <property type="entry name" value="dsRNA-binding domain-like"/>
    <property type="match status" value="1"/>
</dbReference>
<dbReference type="Gene3D" id="3.30.160.20">
    <property type="match status" value="1"/>
</dbReference>
<accession>A0A9Q0JKX8</accession>
<dbReference type="Proteomes" id="UP001141552">
    <property type="component" value="Unassembled WGS sequence"/>
</dbReference>
<keyword evidence="3" id="KW-1185">Reference proteome</keyword>
<organism evidence="2 3">
    <name type="scientific">Turnera subulata</name>
    <dbReference type="NCBI Taxonomy" id="218843"/>
    <lineage>
        <taxon>Eukaryota</taxon>
        <taxon>Viridiplantae</taxon>
        <taxon>Streptophyta</taxon>
        <taxon>Embryophyta</taxon>
        <taxon>Tracheophyta</taxon>
        <taxon>Spermatophyta</taxon>
        <taxon>Magnoliopsida</taxon>
        <taxon>eudicotyledons</taxon>
        <taxon>Gunneridae</taxon>
        <taxon>Pentapetalae</taxon>
        <taxon>rosids</taxon>
        <taxon>fabids</taxon>
        <taxon>Malpighiales</taxon>
        <taxon>Passifloraceae</taxon>
        <taxon>Turnera</taxon>
    </lineage>
</organism>
<name>A0A9Q0JKX8_9ROSI</name>
<feature type="region of interest" description="Disordered" evidence="1">
    <location>
        <begin position="1"/>
        <end position="53"/>
    </location>
</feature>
<evidence type="ECO:0000313" key="3">
    <source>
        <dbReference type="Proteomes" id="UP001141552"/>
    </source>
</evidence>
<sequence length="211" mass="23470">MEKKSPDPQNPDDTNLHHFPPLHQATSNSQGKRGKPKVMPYVPKNIGTRTEEGKKRMKQFDEEANTKADLLEEIKLVCNIKSEDVDDPSVPSVKCVVEPNNILQVNDSVTKTFPAAGSSGEPCVSAKSILLETCAVKKWKPPLFECEEGGPCHRKLYTVRVIVEIVEAPSTVLECLSAPWPKKKRAAEHAAEGALWYLKNSGYLPRKKLKK</sequence>
<evidence type="ECO:0000256" key="1">
    <source>
        <dbReference type="SAM" id="MobiDB-lite"/>
    </source>
</evidence>
<reference evidence="2" key="2">
    <citation type="journal article" date="2023" name="Plants (Basel)">
        <title>Annotation of the Turnera subulata (Passifloraceae) Draft Genome Reveals the S-Locus Evolved after the Divergence of Turneroideae from Passifloroideae in a Stepwise Manner.</title>
        <authorList>
            <person name="Henning P.M."/>
            <person name="Roalson E.H."/>
            <person name="Mir W."/>
            <person name="McCubbin A.G."/>
            <person name="Shore J.S."/>
        </authorList>
    </citation>
    <scope>NUCLEOTIDE SEQUENCE</scope>
    <source>
        <strain evidence="2">F60SS</strain>
    </source>
</reference>
<dbReference type="AlphaFoldDB" id="A0A9Q0JKX8"/>
<dbReference type="EMBL" id="JAKUCV010001869">
    <property type="protein sequence ID" value="KAJ4844742.1"/>
    <property type="molecule type" value="Genomic_DNA"/>
</dbReference>
<proteinExistence type="predicted"/>
<reference evidence="2" key="1">
    <citation type="submission" date="2022-02" db="EMBL/GenBank/DDBJ databases">
        <authorList>
            <person name="Henning P.M."/>
            <person name="McCubbin A.G."/>
            <person name="Shore J.S."/>
        </authorList>
    </citation>
    <scope>NUCLEOTIDE SEQUENCE</scope>
    <source>
        <strain evidence="2">F60SS</strain>
        <tissue evidence="2">Leaves</tissue>
    </source>
</reference>
<dbReference type="Pfam" id="PF14709">
    <property type="entry name" value="DND1_DSRM"/>
    <property type="match status" value="1"/>
</dbReference>
<gene>
    <name evidence="2" type="ORF">Tsubulata_031003</name>
</gene>
<comment type="caution">
    <text evidence="2">The sequence shown here is derived from an EMBL/GenBank/DDBJ whole genome shotgun (WGS) entry which is preliminary data.</text>
</comment>
<dbReference type="OrthoDB" id="786951at2759"/>
<protein>
    <recommendedName>
        <fullName evidence="4">DRBM domain-containing protein</fullName>
    </recommendedName>
</protein>
<evidence type="ECO:0000313" key="2">
    <source>
        <dbReference type="EMBL" id="KAJ4844742.1"/>
    </source>
</evidence>